<protein>
    <submittedName>
        <fullName evidence="2">Uncharacterized protein</fullName>
    </submittedName>
</protein>
<dbReference type="EMBL" id="MNAD01000628">
    <property type="protein sequence ID" value="OJT11520.1"/>
    <property type="molecule type" value="Genomic_DNA"/>
</dbReference>
<feature type="compositionally biased region" description="Polar residues" evidence="1">
    <location>
        <begin position="321"/>
        <end position="334"/>
    </location>
</feature>
<reference evidence="2 3" key="1">
    <citation type="submission" date="2016-10" db="EMBL/GenBank/DDBJ databases">
        <title>Genome sequence of the basidiomycete white-rot fungus Trametes pubescens.</title>
        <authorList>
            <person name="Makela M.R."/>
            <person name="Granchi Z."/>
            <person name="Peng M."/>
            <person name="De Vries R.P."/>
            <person name="Grigoriev I."/>
            <person name="Riley R."/>
            <person name="Hilden K."/>
        </authorList>
    </citation>
    <scope>NUCLEOTIDE SEQUENCE [LARGE SCALE GENOMIC DNA]</scope>
    <source>
        <strain evidence="2 3">FBCC735</strain>
    </source>
</reference>
<dbReference type="STRING" id="154538.A0A1M2VVI2"/>
<feature type="region of interest" description="Disordered" evidence="1">
    <location>
        <begin position="488"/>
        <end position="515"/>
    </location>
</feature>
<keyword evidence="3" id="KW-1185">Reference proteome</keyword>
<comment type="caution">
    <text evidence="2">The sequence shown here is derived from an EMBL/GenBank/DDBJ whole genome shotgun (WGS) entry which is preliminary data.</text>
</comment>
<feature type="region of interest" description="Disordered" evidence="1">
    <location>
        <begin position="170"/>
        <end position="200"/>
    </location>
</feature>
<dbReference type="Proteomes" id="UP000184267">
    <property type="component" value="Unassembled WGS sequence"/>
</dbReference>
<accession>A0A1M2VVI2</accession>
<evidence type="ECO:0000313" key="2">
    <source>
        <dbReference type="EMBL" id="OJT11520.1"/>
    </source>
</evidence>
<proteinExistence type="predicted"/>
<feature type="region of interest" description="Disordered" evidence="1">
    <location>
        <begin position="1"/>
        <end position="62"/>
    </location>
</feature>
<dbReference type="AlphaFoldDB" id="A0A1M2VVI2"/>
<feature type="compositionally biased region" description="Polar residues" evidence="1">
    <location>
        <begin position="1"/>
        <end position="21"/>
    </location>
</feature>
<sequence>MNNIKLSDSASKTSRNSSGKNAQRLYSGRRNQSADERSASTYAAPTSAALAPSQQFEVPPSRAPGIRFWEKDDWTYAVQQNKIAQRETNKIAASRFDAIKKHQYAVFHQLNADEMTPAKWGSACEKAKMYHRITMCKGFPELAQGSAFWKVHQLATEYYPNFASQYVEHSGDETSASGTKRLHQGGLSSSSSKRAKRATTTTLADAPFTFKTTTPITDTDPVNTATDNTVQSLPVPVTTLSSAGVSSPVNATSAPIEGAMPTSLLLAVTTPDSGPSDDDYDMATGTSALLRDTVNVLAPLRAPGTSSPSSSTPSVRPPSPDHNSSHVSLTSGDKTPSLELGPLPNPSSDLQTTATTSTSTTAAISVNAPAARAGATKRVNILAQVKIRPPSTADVNTEIVPRAAQASQVATAAGSKEDTTLKAGAVATVKSSQKKPARTVKTLQAHPTSVTLRNLCLIDFLKEHPSASKDEFETHLSSLDGAARKVLEGRSKEATKARKLSSRAGMASGIGGDEE</sequence>
<organism evidence="2 3">
    <name type="scientific">Trametes pubescens</name>
    <name type="common">White-rot fungus</name>
    <dbReference type="NCBI Taxonomy" id="154538"/>
    <lineage>
        <taxon>Eukaryota</taxon>
        <taxon>Fungi</taxon>
        <taxon>Dikarya</taxon>
        <taxon>Basidiomycota</taxon>
        <taxon>Agaricomycotina</taxon>
        <taxon>Agaricomycetes</taxon>
        <taxon>Polyporales</taxon>
        <taxon>Polyporaceae</taxon>
        <taxon>Trametes</taxon>
    </lineage>
</organism>
<dbReference type="OMA" id="FWEKDDW"/>
<feature type="region of interest" description="Disordered" evidence="1">
    <location>
        <begin position="299"/>
        <end position="360"/>
    </location>
</feature>
<evidence type="ECO:0000256" key="1">
    <source>
        <dbReference type="SAM" id="MobiDB-lite"/>
    </source>
</evidence>
<feature type="compositionally biased region" description="Low complexity" evidence="1">
    <location>
        <begin position="188"/>
        <end position="200"/>
    </location>
</feature>
<evidence type="ECO:0000313" key="3">
    <source>
        <dbReference type="Proteomes" id="UP000184267"/>
    </source>
</evidence>
<dbReference type="OrthoDB" id="2755474at2759"/>
<feature type="compositionally biased region" description="Low complexity" evidence="1">
    <location>
        <begin position="39"/>
        <end position="53"/>
    </location>
</feature>
<feature type="compositionally biased region" description="Low complexity" evidence="1">
    <location>
        <begin position="303"/>
        <end position="314"/>
    </location>
</feature>
<gene>
    <name evidence="2" type="ORF">TRAPUB_11938</name>
</gene>
<name>A0A1M2VVI2_TRAPU</name>